<evidence type="ECO:0000313" key="3">
    <source>
        <dbReference type="EMBL" id="HIQ68035.1"/>
    </source>
</evidence>
<comment type="similarity">
    <text evidence="1">Belongs to the UPF0213 family.</text>
</comment>
<protein>
    <submittedName>
        <fullName evidence="3">GIY-YIG nuclease family protein</fullName>
    </submittedName>
</protein>
<dbReference type="SUPFAM" id="SSF82771">
    <property type="entry name" value="GIY-YIG endonuclease"/>
    <property type="match status" value="1"/>
</dbReference>
<accession>A0A9D0Z331</accession>
<sequence>MEDRWTLYMIECADGTFYTGIARDLERRLSQHGTPRGAKYTRGRGPFILRYTETDLTHSQALSRERQIKALSRQEKENLWK</sequence>
<dbReference type="PANTHER" id="PTHR34477">
    <property type="entry name" value="UPF0213 PROTEIN YHBQ"/>
    <property type="match status" value="1"/>
</dbReference>
<organism evidence="3 4">
    <name type="scientific">Candidatus Faecousia excrementigallinarum</name>
    <dbReference type="NCBI Taxonomy" id="2840806"/>
    <lineage>
        <taxon>Bacteria</taxon>
        <taxon>Bacillati</taxon>
        <taxon>Bacillota</taxon>
        <taxon>Clostridia</taxon>
        <taxon>Eubacteriales</taxon>
        <taxon>Oscillospiraceae</taxon>
        <taxon>Faecousia</taxon>
    </lineage>
</organism>
<evidence type="ECO:0000313" key="4">
    <source>
        <dbReference type="Proteomes" id="UP000886796"/>
    </source>
</evidence>
<evidence type="ECO:0000256" key="1">
    <source>
        <dbReference type="ARBA" id="ARBA00007435"/>
    </source>
</evidence>
<dbReference type="CDD" id="cd10456">
    <property type="entry name" value="GIY-YIG_UPF0213"/>
    <property type="match status" value="1"/>
</dbReference>
<dbReference type="AlphaFoldDB" id="A0A9D0Z331"/>
<dbReference type="EMBL" id="DVFK01000083">
    <property type="protein sequence ID" value="HIQ68035.1"/>
    <property type="molecule type" value="Genomic_DNA"/>
</dbReference>
<dbReference type="Proteomes" id="UP000886796">
    <property type="component" value="Unassembled WGS sequence"/>
</dbReference>
<dbReference type="InterPro" id="IPR050190">
    <property type="entry name" value="UPF0213_domain"/>
</dbReference>
<dbReference type="InterPro" id="IPR035901">
    <property type="entry name" value="GIY-YIG_endonuc_sf"/>
</dbReference>
<reference evidence="3" key="2">
    <citation type="journal article" date="2021" name="PeerJ">
        <title>Extensive microbial diversity within the chicken gut microbiome revealed by metagenomics and culture.</title>
        <authorList>
            <person name="Gilroy R."/>
            <person name="Ravi A."/>
            <person name="Getino M."/>
            <person name="Pursley I."/>
            <person name="Horton D.L."/>
            <person name="Alikhan N.F."/>
            <person name="Baker D."/>
            <person name="Gharbi K."/>
            <person name="Hall N."/>
            <person name="Watson M."/>
            <person name="Adriaenssens E.M."/>
            <person name="Foster-Nyarko E."/>
            <person name="Jarju S."/>
            <person name="Secka A."/>
            <person name="Antonio M."/>
            <person name="Oren A."/>
            <person name="Chaudhuri R.R."/>
            <person name="La Ragione R."/>
            <person name="Hildebrand F."/>
            <person name="Pallen M.J."/>
        </authorList>
    </citation>
    <scope>NUCLEOTIDE SEQUENCE</scope>
    <source>
        <strain evidence="3">13361</strain>
    </source>
</reference>
<dbReference type="Gene3D" id="3.40.1440.10">
    <property type="entry name" value="GIY-YIG endonuclease"/>
    <property type="match status" value="1"/>
</dbReference>
<dbReference type="PANTHER" id="PTHR34477:SF1">
    <property type="entry name" value="UPF0213 PROTEIN YHBQ"/>
    <property type="match status" value="1"/>
</dbReference>
<feature type="domain" description="GIY-YIG" evidence="2">
    <location>
        <begin position="3"/>
        <end position="79"/>
    </location>
</feature>
<dbReference type="Pfam" id="PF01541">
    <property type="entry name" value="GIY-YIG"/>
    <property type="match status" value="1"/>
</dbReference>
<name>A0A9D0Z331_9FIRM</name>
<reference evidence="3" key="1">
    <citation type="submission" date="2020-10" db="EMBL/GenBank/DDBJ databases">
        <authorList>
            <person name="Gilroy R."/>
        </authorList>
    </citation>
    <scope>NUCLEOTIDE SEQUENCE</scope>
    <source>
        <strain evidence="3">13361</strain>
    </source>
</reference>
<evidence type="ECO:0000259" key="2">
    <source>
        <dbReference type="PROSITE" id="PS50164"/>
    </source>
</evidence>
<gene>
    <name evidence="3" type="ORF">IAB74_05970</name>
</gene>
<dbReference type="InterPro" id="IPR000305">
    <property type="entry name" value="GIY-YIG_endonuc"/>
</dbReference>
<proteinExistence type="inferred from homology"/>
<comment type="caution">
    <text evidence="3">The sequence shown here is derived from an EMBL/GenBank/DDBJ whole genome shotgun (WGS) entry which is preliminary data.</text>
</comment>
<dbReference type="PROSITE" id="PS50164">
    <property type="entry name" value="GIY_YIG"/>
    <property type="match status" value="1"/>
</dbReference>